<evidence type="ECO:0000256" key="8">
    <source>
        <dbReference type="HAMAP-Rule" id="MF_00265"/>
    </source>
</evidence>
<dbReference type="GO" id="GO:0016787">
    <property type="term" value="F:hydrolase activity"/>
    <property type="evidence" value="ECO:0007669"/>
    <property type="project" value="UniProtKB-KW"/>
</dbReference>
<keyword evidence="2 8" id="KW-1277">Toxin-antitoxin system</keyword>
<dbReference type="GO" id="GO:0004540">
    <property type="term" value="F:RNA nuclease activity"/>
    <property type="evidence" value="ECO:0007669"/>
    <property type="project" value="InterPro"/>
</dbReference>
<gene>
    <name evidence="8" type="primary">vapC</name>
    <name evidence="10" type="ORF">F7O44_24855</name>
</gene>
<feature type="binding site" evidence="8">
    <location>
        <position position="101"/>
    </location>
    <ligand>
        <name>Mg(2+)</name>
        <dbReference type="ChEBI" id="CHEBI:18420"/>
    </ligand>
</feature>
<evidence type="ECO:0000256" key="3">
    <source>
        <dbReference type="ARBA" id="ARBA00022722"/>
    </source>
</evidence>
<dbReference type="GO" id="GO:0000287">
    <property type="term" value="F:magnesium ion binding"/>
    <property type="evidence" value="ECO:0007669"/>
    <property type="project" value="UniProtKB-UniRule"/>
</dbReference>
<reference evidence="10 11" key="1">
    <citation type="submission" date="2019-11" db="EMBL/GenBank/DDBJ databases">
        <authorList>
            <person name="Li X.-J."/>
            <person name="Feng X.-M."/>
        </authorList>
    </citation>
    <scope>NUCLEOTIDE SEQUENCE [LARGE SCALE GENOMIC DNA]</scope>
    <source>
        <strain evidence="10 11">XMNu-373</strain>
    </source>
</reference>
<keyword evidence="6 8" id="KW-0460">Magnesium</keyword>
<dbReference type="HAMAP" id="MF_00265">
    <property type="entry name" value="VapC_Nob1"/>
    <property type="match status" value="1"/>
</dbReference>
<dbReference type="Pfam" id="PF01850">
    <property type="entry name" value="PIN"/>
    <property type="match status" value="1"/>
</dbReference>
<keyword evidence="11" id="KW-1185">Reference proteome</keyword>
<keyword evidence="3 8" id="KW-0540">Nuclease</keyword>
<name>A0A7K3MAH6_9ACTN</name>
<feature type="binding site" evidence="8">
    <location>
        <position position="6"/>
    </location>
    <ligand>
        <name>Mg(2+)</name>
        <dbReference type="ChEBI" id="CHEBI:18420"/>
    </ligand>
</feature>
<keyword evidence="4 8" id="KW-0479">Metal-binding</keyword>
<comment type="caution">
    <text evidence="10">The sequence shown here is derived from an EMBL/GenBank/DDBJ whole genome shotgun (WGS) entry which is preliminary data.</text>
</comment>
<dbReference type="CDD" id="cd18745">
    <property type="entry name" value="PIN_VapC4-5_FitB-like"/>
    <property type="match status" value="1"/>
</dbReference>
<proteinExistence type="inferred from homology"/>
<dbReference type="Proteomes" id="UP000460435">
    <property type="component" value="Unassembled WGS sequence"/>
</dbReference>
<evidence type="ECO:0000256" key="6">
    <source>
        <dbReference type="ARBA" id="ARBA00022842"/>
    </source>
</evidence>
<dbReference type="EC" id="3.1.-.-" evidence="8"/>
<dbReference type="InterPro" id="IPR050556">
    <property type="entry name" value="Type_II_TA_system_RNase"/>
</dbReference>
<evidence type="ECO:0000259" key="9">
    <source>
        <dbReference type="Pfam" id="PF01850"/>
    </source>
</evidence>
<dbReference type="InterPro" id="IPR029060">
    <property type="entry name" value="PIN-like_dom_sf"/>
</dbReference>
<dbReference type="InterPro" id="IPR002716">
    <property type="entry name" value="PIN_dom"/>
</dbReference>
<evidence type="ECO:0000313" key="10">
    <source>
        <dbReference type="EMBL" id="NDL60309.1"/>
    </source>
</evidence>
<dbReference type="SUPFAM" id="SSF88723">
    <property type="entry name" value="PIN domain-like"/>
    <property type="match status" value="1"/>
</dbReference>
<sequence length="137" mass="15024">MTILIDTNAAIALIRGEPASVRQHFQAAVKAGEEIFLSSVSLFELWYGVSNSRRVHTNTERLLDFLSGPIHIAEFGELEAARAGHIRAELSAQGTPIGPYDLLIAAHAVRNKYTLVTANGREFDRVGHLTMVDWSAP</sequence>
<organism evidence="10 11">
    <name type="scientific">Phytoactinopolyspora mesophila</name>
    <dbReference type="NCBI Taxonomy" id="2650750"/>
    <lineage>
        <taxon>Bacteria</taxon>
        <taxon>Bacillati</taxon>
        <taxon>Actinomycetota</taxon>
        <taxon>Actinomycetes</taxon>
        <taxon>Jiangellales</taxon>
        <taxon>Jiangellaceae</taxon>
        <taxon>Phytoactinopolyspora</taxon>
    </lineage>
</organism>
<feature type="domain" description="PIN" evidence="9">
    <location>
        <begin position="3"/>
        <end position="128"/>
    </location>
</feature>
<comment type="cofactor">
    <cofactor evidence="1 8">
        <name>Mg(2+)</name>
        <dbReference type="ChEBI" id="CHEBI:18420"/>
    </cofactor>
</comment>
<accession>A0A7K3MAH6</accession>
<dbReference type="RefSeq" id="WP_162453021.1">
    <property type="nucleotide sequence ID" value="NZ_WLZY01000011.1"/>
</dbReference>
<dbReference type="GO" id="GO:0090729">
    <property type="term" value="F:toxin activity"/>
    <property type="evidence" value="ECO:0007669"/>
    <property type="project" value="UniProtKB-KW"/>
</dbReference>
<keyword evidence="8" id="KW-0800">Toxin</keyword>
<evidence type="ECO:0000256" key="1">
    <source>
        <dbReference type="ARBA" id="ARBA00001946"/>
    </source>
</evidence>
<dbReference type="AlphaFoldDB" id="A0A7K3MAH6"/>
<protein>
    <recommendedName>
        <fullName evidence="8">Ribonuclease VapC</fullName>
        <shortName evidence="8">RNase VapC</shortName>
        <ecNumber evidence="8">3.1.-.-</ecNumber>
    </recommendedName>
    <alternativeName>
        <fullName evidence="8">Toxin VapC</fullName>
    </alternativeName>
</protein>
<dbReference type="Gene3D" id="3.40.50.1010">
    <property type="entry name" value="5'-nuclease"/>
    <property type="match status" value="1"/>
</dbReference>
<evidence type="ECO:0000256" key="2">
    <source>
        <dbReference type="ARBA" id="ARBA00022649"/>
    </source>
</evidence>
<comment type="function">
    <text evidence="8">Toxic component of a toxin-antitoxin (TA) system. An RNase.</text>
</comment>
<keyword evidence="5 8" id="KW-0378">Hydrolase</keyword>
<dbReference type="EMBL" id="WLZY01000011">
    <property type="protein sequence ID" value="NDL60309.1"/>
    <property type="molecule type" value="Genomic_DNA"/>
</dbReference>
<evidence type="ECO:0000256" key="5">
    <source>
        <dbReference type="ARBA" id="ARBA00022801"/>
    </source>
</evidence>
<evidence type="ECO:0000256" key="7">
    <source>
        <dbReference type="ARBA" id="ARBA00038093"/>
    </source>
</evidence>
<dbReference type="PANTHER" id="PTHR33653">
    <property type="entry name" value="RIBONUCLEASE VAPC2"/>
    <property type="match status" value="1"/>
</dbReference>
<evidence type="ECO:0000313" key="11">
    <source>
        <dbReference type="Proteomes" id="UP000460435"/>
    </source>
</evidence>
<dbReference type="InterPro" id="IPR022907">
    <property type="entry name" value="VapC_family"/>
</dbReference>
<comment type="similarity">
    <text evidence="7 8">Belongs to the PINc/VapC protein family.</text>
</comment>
<dbReference type="PANTHER" id="PTHR33653:SF1">
    <property type="entry name" value="RIBONUCLEASE VAPC2"/>
    <property type="match status" value="1"/>
</dbReference>
<evidence type="ECO:0000256" key="4">
    <source>
        <dbReference type="ARBA" id="ARBA00022723"/>
    </source>
</evidence>